<keyword evidence="2" id="KW-1185">Reference proteome</keyword>
<proteinExistence type="predicted"/>
<reference evidence="1" key="1">
    <citation type="submission" date="2021-06" db="EMBL/GenBank/DDBJ databases">
        <authorList>
            <person name="Kallberg Y."/>
            <person name="Tangrot J."/>
            <person name="Rosling A."/>
        </authorList>
    </citation>
    <scope>NUCLEOTIDE SEQUENCE</scope>
    <source>
        <strain evidence="1">28 12/20/2015</strain>
    </source>
</reference>
<accession>A0ACA9K5I6</accession>
<protein>
    <submittedName>
        <fullName evidence="1">14470_t:CDS:1</fullName>
    </submittedName>
</protein>
<evidence type="ECO:0000313" key="1">
    <source>
        <dbReference type="EMBL" id="CAG8452546.1"/>
    </source>
</evidence>
<dbReference type="EMBL" id="CAJVPW010000390">
    <property type="protein sequence ID" value="CAG8452546.1"/>
    <property type="molecule type" value="Genomic_DNA"/>
</dbReference>
<sequence>MSKNNEGSDQDYKPPRWSEESVNYQKNENELTPEIISPIYDDNIVVTPPIDCSSVSTDSPTKEYSSSGTPICLSNCPSTLAETHIETSEDTTTTLENNDDSRQFDNYFDTSINHSTLNDRTYFPNYYQYVPHSSIQQTSMTNNNQSTTLNTINSTLNPTLNPNLNTTLNNGGYMMNTGPRIDPSLLNYDNNLTVQNPNNYGQAYANMSVTNNTISNQALYWNEQMSRGLQSHFYGSLPTNTTLGYDHLTQQIINNGRSPNSAAALVTDQALREYMILNDPLHTSKGKKKRGRKPETEYSHIMPLHSPASADGIRQGEIAQCSNCGVRDTPAWRRDLQGVALLCNACGLYLKNKGIHRPTELAPDGTVRLMRTQRPEPEFACNNCGTRNTPCWRGPEGQKLCNKCGLFLKQHGYARPPSPTMLAKFN</sequence>
<evidence type="ECO:0000313" key="2">
    <source>
        <dbReference type="Proteomes" id="UP000789366"/>
    </source>
</evidence>
<comment type="caution">
    <text evidence="1">The sequence shown here is derived from an EMBL/GenBank/DDBJ whole genome shotgun (WGS) entry which is preliminary data.</text>
</comment>
<organism evidence="1 2">
    <name type="scientific">Cetraspora pellucida</name>
    <dbReference type="NCBI Taxonomy" id="1433469"/>
    <lineage>
        <taxon>Eukaryota</taxon>
        <taxon>Fungi</taxon>
        <taxon>Fungi incertae sedis</taxon>
        <taxon>Mucoromycota</taxon>
        <taxon>Glomeromycotina</taxon>
        <taxon>Glomeromycetes</taxon>
        <taxon>Diversisporales</taxon>
        <taxon>Gigasporaceae</taxon>
        <taxon>Cetraspora</taxon>
    </lineage>
</organism>
<name>A0ACA9K5I6_9GLOM</name>
<dbReference type="Proteomes" id="UP000789366">
    <property type="component" value="Unassembled WGS sequence"/>
</dbReference>
<gene>
    <name evidence="1" type="ORF">SPELUC_LOCUS870</name>
</gene>